<sequence length="223" mass="24951">MDNLGELKKLIVKYIEQLDEEKAVNLTNKALNKGMDPITLVETVNMGMERVGKLYENKDYYIADLILSGLIFRKILELDKMKKYFLQNKDKGLGKVVLGTVKGDIHDIGKDIFKGMLEANGFEVIDLGVDVPKEEFVKAVKENKPDIVSMSAALTNTIETMRDVVKAFLKAGIRDKVKVIAGANHMNADISKYIGADGFSNEASTGTKICLKWMKEKQMRSNK</sequence>
<dbReference type="InterPro" id="IPR003759">
    <property type="entry name" value="Cbl-bd_cap"/>
</dbReference>
<dbReference type="PANTHER" id="PTHR45833">
    <property type="entry name" value="METHIONINE SYNTHASE"/>
    <property type="match status" value="1"/>
</dbReference>
<comment type="caution">
    <text evidence="4">The sequence shown here is derived from an EMBL/GenBank/DDBJ whole genome shotgun (WGS) entry which is preliminary data.</text>
</comment>
<dbReference type="PANTHER" id="PTHR45833:SF1">
    <property type="entry name" value="METHIONINE SYNTHASE"/>
    <property type="match status" value="1"/>
</dbReference>
<gene>
    <name evidence="4" type="ORF">LN736_04220</name>
</gene>
<keyword evidence="5" id="KW-1185">Reference proteome</keyword>
<dbReference type="EMBL" id="JAJJPB010000003">
    <property type="protein sequence ID" value="MCC9294075.1"/>
    <property type="molecule type" value="Genomic_DNA"/>
</dbReference>
<evidence type="ECO:0000313" key="4">
    <source>
        <dbReference type="EMBL" id="MCC9294075.1"/>
    </source>
</evidence>
<name>A0ABS8N2V6_9CLOT</name>
<dbReference type="Pfam" id="PF02607">
    <property type="entry name" value="B12-binding_2"/>
    <property type="match status" value="1"/>
</dbReference>
<reference evidence="4" key="1">
    <citation type="submission" date="2021-11" db="EMBL/GenBank/DDBJ databases">
        <authorList>
            <person name="Qingchun L."/>
            <person name="Dong Z."/>
            <person name="Zongwei Q."/>
            <person name="Jia Z."/>
            <person name="Duotao L."/>
        </authorList>
    </citation>
    <scope>NUCLEOTIDE SEQUENCE</scope>
    <source>
        <strain evidence="4">WLY-B-L2</strain>
    </source>
</reference>
<evidence type="ECO:0000313" key="5">
    <source>
        <dbReference type="Proteomes" id="UP001165422"/>
    </source>
</evidence>
<dbReference type="Gene3D" id="3.40.50.280">
    <property type="entry name" value="Cobalamin-binding domain"/>
    <property type="match status" value="1"/>
</dbReference>
<dbReference type="SUPFAM" id="SSF47644">
    <property type="entry name" value="Methionine synthase domain"/>
    <property type="match status" value="1"/>
</dbReference>
<dbReference type="InterPro" id="IPR006158">
    <property type="entry name" value="Cobalamin-bd"/>
</dbReference>
<dbReference type="InterPro" id="IPR036594">
    <property type="entry name" value="Meth_synthase_dom"/>
</dbReference>
<evidence type="ECO:0000256" key="2">
    <source>
        <dbReference type="ARBA" id="ARBA00023285"/>
    </source>
</evidence>
<dbReference type="RefSeq" id="WP_229980940.1">
    <property type="nucleotide sequence ID" value="NZ_JAJJPB010000003.1"/>
</dbReference>
<keyword evidence="1" id="KW-0479">Metal-binding</keyword>
<dbReference type="SUPFAM" id="SSF52242">
    <property type="entry name" value="Cobalamin (vitamin B12)-binding domain"/>
    <property type="match status" value="1"/>
</dbReference>
<organism evidence="4 5">
    <name type="scientific">Clostridium aromativorans</name>
    <dbReference type="NCBI Taxonomy" id="2836848"/>
    <lineage>
        <taxon>Bacteria</taxon>
        <taxon>Bacillati</taxon>
        <taxon>Bacillota</taxon>
        <taxon>Clostridia</taxon>
        <taxon>Eubacteriales</taxon>
        <taxon>Clostridiaceae</taxon>
        <taxon>Clostridium</taxon>
    </lineage>
</organism>
<dbReference type="Proteomes" id="UP001165422">
    <property type="component" value="Unassembled WGS sequence"/>
</dbReference>
<dbReference type="InterPro" id="IPR036724">
    <property type="entry name" value="Cobalamin-bd_sf"/>
</dbReference>
<feature type="domain" description="B12-binding" evidence="3">
    <location>
        <begin position="93"/>
        <end position="223"/>
    </location>
</feature>
<dbReference type="InterPro" id="IPR050554">
    <property type="entry name" value="Met_Synthase/Corrinoid"/>
</dbReference>
<dbReference type="Gene3D" id="1.10.1240.10">
    <property type="entry name" value="Methionine synthase domain"/>
    <property type="match status" value="1"/>
</dbReference>
<dbReference type="SMART" id="SM01018">
    <property type="entry name" value="B12-binding_2"/>
    <property type="match status" value="1"/>
</dbReference>
<accession>A0ABS8N2V6</accession>
<keyword evidence="2" id="KW-0170">Cobalt</keyword>
<dbReference type="Pfam" id="PF02310">
    <property type="entry name" value="B12-binding"/>
    <property type="match status" value="1"/>
</dbReference>
<evidence type="ECO:0000259" key="3">
    <source>
        <dbReference type="PROSITE" id="PS51332"/>
    </source>
</evidence>
<protein>
    <submittedName>
        <fullName evidence="4">Cobalamin-dependent protein</fullName>
    </submittedName>
</protein>
<proteinExistence type="predicted"/>
<evidence type="ECO:0000256" key="1">
    <source>
        <dbReference type="ARBA" id="ARBA00022723"/>
    </source>
</evidence>
<dbReference type="PROSITE" id="PS51332">
    <property type="entry name" value="B12_BINDING"/>
    <property type="match status" value="1"/>
</dbReference>